<dbReference type="EMBL" id="BPLQ01011919">
    <property type="protein sequence ID" value="GIY61118.1"/>
    <property type="molecule type" value="Genomic_DNA"/>
</dbReference>
<name>A0AAV4UTR3_9ARAC</name>
<sequence>MLQFRNDGPFDMGLLAIRTMVWLAHCIHMVLRSSSSRDREGHPELENYKQGQSISGIDMRSFGLALLVGSLISETLSPFHLCFEIYNKNCEVL</sequence>
<proteinExistence type="predicted"/>
<protein>
    <submittedName>
        <fullName evidence="1">Uncharacterized protein</fullName>
    </submittedName>
</protein>
<comment type="caution">
    <text evidence="1">The sequence shown here is derived from an EMBL/GenBank/DDBJ whole genome shotgun (WGS) entry which is preliminary data.</text>
</comment>
<organism evidence="1 2">
    <name type="scientific">Caerostris darwini</name>
    <dbReference type="NCBI Taxonomy" id="1538125"/>
    <lineage>
        <taxon>Eukaryota</taxon>
        <taxon>Metazoa</taxon>
        <taxon>Ecdysozoa</taxon>
        <taxon>Arthropoda</taxon>
        <taxon>Chelicerata</taxon>
        <taxon>Arachnida</taxon>
        <taxon>Araneae</taxon>
        <taxon>Araneomorphae</taxon>
        <taxon>Entelegynae</taxon>
        <taxon>Araneoidea</taxon>
        <taxon>Araneidae</taxon>
        <taxon>Caerostris</taxon>
    </lineage>
</organism>
<gene>
    <name evidence="1" type="ORF">CDAR_430391</name>
</gene>
<dbReference type="Proteomes" id="UP001054837">
    <property type="component" value="Unassembled WGS sequence"/>
</dbReference>
<reference evidence="1 2" key="1">
    <citation type="submission" date="2021-06" db="EMBL/GenBank/DDBJ databases">
        <title>Caerostris darwini draft genome.</title>
        <authorList>
            <person name="Kono N."/>
            <person name="Arakawa K."/>
        </authorList>
    </citation>
    <scope>NUCLEOTIDE SEQUENCE [LARGE SCALE GENOMIC DNA]</scope>
</reference>
<evidence type="ECO:0000313" key="2">
    <source>
        <dbReference type="Proteomes" id="UP001054837"/>
    </source>
</evidence>
<keyword evidence="2" id="KW-1185">Reference proteome</keyword>
<accession>A0AAV4UTR3</accession>
<evidence type="ECO:0000313" key="1">
    <source>
        <dbReference type="EMBL" id="GIY61118.1"/>
    </source>
</evidence>
<dbReference type="AlphaFoldDB" id="A0AAV4UTR3"/>